<dbReference type="EMBL" id="JAPJDO010000019">
    <property type="protein sequence ID" value="MCX2939032.1"/>
    <property type="molecule type" value="Genomic_DNA"/>
</dbReference>
<reference evidence="2 3" key="1">
    <citation type="submission" date="2022-11" db="EMBL/GenBank/DDBJ databases">
        <title>Mycobacterium sp. nov.</title>
        <authorList>
            <person name="Papic B."/>
            <person name="Spicic S."/>
            <person name="Duvnjak S."/>
        </authorList>
    </citation>
    <scope>NUCLEOTIDE SEQUENCE [LARGE SCALE GENOMIC DNA]</scope>
    <source>
        <strain evidence="2 3">CVI_P4</strain>
    </source>
</reference>
<sequence>MKRLAAALLSAMAMAAVPVAIAPGAHADVCGDFGGRHVVVGGCTNIATDAVVGGAVADVNDAAAQAAAGQPPCYTPQGIPYYTPGSDPCF</sequence>
<evidence type="ECO:0000313" key="2">
    <source>
        <dbReference type="EMBL" id="MCX2939032.1"/>
    </source>
</evidence>
<feature type="chain" id="PRO_5047176203" description="Secreted protein" evidence="1">
    <location>
        <begin position="28"/>
        <end position="90"/>
    </location>
</feature>
<feature type="signal peptide" evidence="1">
    <location>
        <begin position="1"/>
        <end position="27"/>
    </location>
</feature>
<keyword evidence="1" id="KW-0732">Signal</keyword>
<evidence type="ECO:0000256" key="1">
    <source>
        <dbReference type="SAM" id="SignalP"/>
    </source>
</evidence>
<gene>
    <name evidence="2" type="ORF">ORI27_20240</name>
</gene>
<accession>A0ABT3SHM8</accession>
<dbReference type="RefSeq" id="WP_265998710.1">
    <property type="nucleotide sequence ID" value="NZ_JAPJDN010000019.1"/>
</dbReference>
<comment type="caution">
    <text evidence="2">The sequence shown here is derived from an EMBL/GenBank/DDBJ whole genome shotgun (WGS) entry which is preliminary data.</text>
</comment>
<organism evidence="2 3">
    <name type="scientific">Mycobacterium pinniadriaticum</name>
    <dbReference type="NCBI Taxonomy" id="2994102"/>
    <lineage>
        <taxon>Bacteria</taxon>
        <taxon>Bacillati</taxon>
        <taxon>Actinomycetota</taxon>
        <taxon>Actinomycetes</taxon>
        <taxon>Mycobacteriales</taxon>
        <taxon>Mycobacteriaceae</taxon>
        <taxon>Mycobacterium</taxon>
    </lineage>
</organism>
<proteinExistence type="predicted"/>
<protein>
    <recommendedName>
        <fullName evidence="4">Secreted protein</fullName>
    </recommendedName>
</protein>
<evidence type="ECO:0008006" key="4">
    <source>
        <dbReference type="Google" id="ProtNLM"/>
    </source>
</evidence>
<name>A0ABT3SHM8_9MYCO</name>
<evidence type="ECO:0000313" key="3">
    <source>
        <dbReference type="Proteomes" id="UP001300745"/>
    </source>
</evidence>
<dbReference type="Proteomes" id="UP001300745">
    <property type="component" value="Unassembled WGS sequence"/>
</dbReference>
<keyword evidence="3" id="KW-1185">Reference proteome</keyword>